<keyword evidence="10 12" id="KW-0408">Iron</keyword>
<feature type="transmembrane region" description="Helical" evidence="12">
    <location>
        <begin position="219"/>
        <end position="241"/>
    </location>
</feature>
<evidence type="ECO:0000256" key="6">
    <source>
        <dbReference type="ARBA" id="ARBA00022692"/>
    </source>
</evidence>
<keyword evidence="7 12" id="KW-0479">Metal-binding</keyword>
<keyword evidence="11 12" id="KW-0472">Membrane</keyword>
<keyword evidence="6 12" id="KW-0812">Transmembrane</keyword>
<evidence type="ECO:0000256" key="7">
    <source>
        <dbReference type="ARBA" id="ARBA00022723"/>
    </source>
</evidence>
<feature type="transmembrane region" description="Helical" evidence="12">
    <location>
        <begin position="328"/>
        <end position="348"/>
    </location>
</feature>
<evidence type="ECO:0000256" key="11">
    <source>
        <dbReference type="ARBA" id="ARBA00023136"/>
    </source>
</evidence>
<evidence type="ECO:0000256" key="9">
    <source>
        <dbReference type="ARBA" id="ARBA00022989"/>
    </source>
</evidence>
<protein>
    <submittedName>
        <fullName evidence="14">Cytochrome ubiquinol oxidase subunit I</fullName>
    </submittedName>
</protein>
<feature type="transmembrane region" description="Helical" evidence="12">
    <location>
        <begin position="93"/>
        <end position="117"/>
    </location>
</feature>
<sequence>MPAEAIVYARLQFALTAIAHWLFVALTLGLVTYVVIIQTIWTVTGNPRYERMTRFFGQLYLINYALGIATGIVMEFQLGLNWSGLTKVVGSVFGAPLAIETLVAFFLESTFLGIWIFGWNRLGKRLHLAMIWLTAISAWMSVIWVLMANSFLQHPVGHASAANGRLVLSDFAEFVGNPNFWHAVPHAAAAAMTTGAFFVAGVSAWHLRRLPAGHPDRAAFMFTLRLAVYSAPVFVFVTAFMGGNLLDVINVEQPIKGALADNDLALAARLQEEMAARHGPGEYIPVHEFIYVTRTVMIWSAITMQALAVVTALMTVKDALLTRFAWMLRILPWLIPVPFLAGTAGWLFREVGRQPWVVYEILKTEDAISPGLTGGTLLASLIIFTLVVGTLAVTDWRLLTRFARRGPDGAHLGSAGQESGADEQTPATTGGRL</sequence>
<keyword evidence="9 12" id="KW-1133">Transmembrane helix</keyword>
<proteinExistence type="inferred from homology"/>
<evidence type="ECO:0000313" key="15">
    <source>
        <dbReference type="Proteomes" id="UP001501578"/>
    </source>
</evidence>
<feature type="transmembrane region" description="Helical" evidence="12">
    <location>
        <begin position="18"/>
        <end position="43"/>
    </location>
</feature>
<feature type="transmembrane region" description="Helical" evidence="12">
    <location>
        <begin position="296"/>
        <end position="316"/>
    </location>
</feature>
<reference evidence="14 15" key="1">
    <citation type="journal article" date="2019" name="Int. J. Syst. Evol. Microbiol.">
        <title>The Global Catalogue of Microorganisms (GCM) 10K type strain sequencing project: providing services to taxonomists for standard genome sequencing and annotation.</title>
        <authorList>
            <consortium name="The Broad Institute Genomics Platform"/>
            <consortium name="The Broad Institute Genome Sequencing Center for Infectious Disease"/>
            <person name="Wu L."/>
            <person name="Ma J."/>
        </authorList>
    </citation>
    <scope>NUCLEOTIDE SEQUENCE [LARGE SCALE GENOMIC DNA]</scope>
    <source>
        <strain evidence="14 15">JCM 11136</strain>
    </source>
</reference>
<evidence type="ECO:0000313" key="14">
    <source>
        <dbReference type="EMBL" id="GAA0941775.1"/>
    </source>
</evidence>
<evidence type="ECO:0000256" key="4">
    <source>
        <dbReference type="ARBA" id="ARBA00022475"/>
    </source>
</evidence>
<evidence type="ECO:0000256" key="12">
    <source>
        <dbReference type="PIRNR" id="PIRNR006446"/>
    </source>
</evidence>
<dbReference type="Proteomes" id="UP001501578">
    <property type="component" value="Unassembled WGS sequence"/>
</dbReference>
<dbReference type="PANTHER" id="PTHR30365:SF15">
    <property type="entry name" value="CYTOCHROME BD UBIQUINOL OXIDASE SUBUNIT 1"/>
    <property type="match status" value="1"/>
</dbReference>
<keyword evidence="15" id="KW-1185">Reference proteome</keyword>
<keyword evidence="4 12" id="KW-1003">Cell membrane</keyword>
<dbReference type="EMBL" id="BAAAHQ010000031">
    <property type="protein sequence ID" value="GAA0941775.1"/>
    <property type="molecule type" value="Genomic_DNA"/>
</dbReference>
<evidence type="ECO:0000256" key="1">
    <source>
        <dbReference type="ARBA" id="ARBA00004651"/>
    </source>
</evidence>
<feature type="transmembrane region" description="Helical" evidence="12">
    <location>
        <begin position="368"/>
        <end position="394"/>
    </location>
</feature>
<keyword evidence="8 12" id="KW-0249">Electron transport</keyword>
<gene>
    <name evidence="14" type="ORF">GCM10009560_53990</name>
</gene>
<evidence type="ECO:0000256" key="10">
    <source>
        <dbReference type="ARBA" id="ARBA00023004"/>
    </source>
</evidence>
<evidence type="ECO:0000256" key="8">
    <source>
        <dbReference type="ARBA" id="ARBA00022982"/>
    </source>
</evidence>
<evidence type="ECO:0000256" key="13">
    <source>
        <dbReference type="SAM" id="MobiDB-lite"/>
    </source>
</evidence>
<dbReference type="Pfam" id="PF01654">
    <property type="entry name" value="Cyt_bd_oxida_I"/>
    <property type="match status" value="2"/>
</dbReference>
<comment type="caution">
    <text evidence="14">The sequence shown here is derived from an EMBL/GenBank/DDBJ whole genome shotgun (WGS) entry which is preliminary data.</text>
</comment>
<dbReference type="RefSeq" id="WP_343952845.1">
    <property type="nucleotide sequence ID" value="NZ_BAAAHQ010000031.1"/>
</dbReference>
<organism evidence="14 15">
    <name type="scientific">Nonomuraea longicatena</name>
    <dbReference type="NCBI Taxonomy" id="83682"/>
    <lineage>
        <taxon>Bacteria</taxon>
        <taxon>Bacillati</taxon>
        <taxon>Actinomycetota</taxon>
        <taxon>Actinomycetes</taxon>
        <taxon>Streptosporangiales</taxon>
        <taxon>Streptosporangiaceae</taxon>
        <taxon>Nonomuraea</taxon>
    </lineage>
</organism>
<comment type="subcellular location">
    <subcellularLocation>
        <location evidence="1">Cell membrane</location>
        <topology evidence="1">Multi-pass membrane protein</topology>
    </subcellularLocation>
</comment>
<dbReference type="PIRSF" id="PIRSF006446">
    <property type="entry name" value="Cyt_quinol_oxidase_1"/>
    <property type="match status" value="1"/>
</dbReference>
<name>A0ABN1QEY8_9ACTN</name>
<feature type="transmembrane region" description="Helical" evidence="12">
    <location>
        <begin position="187"/>
        <end position="207"/>
    </location>
</feature>
<keyword evidence="5 12" id="KW-0349">Heme</keyword>
<dbReference type="InterPro" id="IPR002585">
    <property type="entry name" value="Cyt-d_ubiquinol_oxidase_su_1"/>
</dbReference>
<evidence type="ECO:0000256" key="3">
    <source>
        <dbReference type="ARBA" id="ARBA00022448"/>
    </source>
</evidence>
<feature type="region of interest" description="Disordered" evidence="13">
    <location>
        <begin position="410"/>
        <end position="433"/>
    </location>
</feature>
<keyword evidence="3 12" id="KW-0813">Transport</keyword>
<accession>A0ABN1QEY8</accession>
<feature type="transmembrane region" description="Helical" evidence="12">
    <location>
        <begin position="129"/>
        <end position="147"/>
    </location>
</feature>
<comment type="similarity">
    <text evidence="2 12">Belongs to the cytochrome ubiquinol oxidase subunit 1 family.</text>
</comment>
<feature type="transmembrane region" description="Helical" evidence="12">
    <location>
        <begin position="55"/>
        <end position="73"/>
    </location>
</feature>
<dbReference type="PANTHER" id="PTHR30365">
    <property type="entry name" value="CYTOCHROME D UBIQUINOL OXIDASE"/>
    <property type="match status" value="1"/>
</dbReference>
<evidence type="ECO:0000256" key="2">
    <source>
        <dbReference type="ARBA" id="ARBA00009819"/>
    </source>
</evidence>
<evidence type="ECO:0000256" key="5">
    <source>
        <dbReference type="ARBA" id="ARBA00022617"/>
    </source>
</evidence>